<keyword evidence="2 4" id="KW-0324">Glycolysis</keyword>
<feature type="binding site" evidence="6">
    <location>
        <begin position="8"/>
        <end position="15"/>
    </location>
    <ligand>
        <name>substrate</name>
    </ligand>
</feature>
<organism evidence="7 8">
    <name type="scientific">Candidatus Nealsonbacteria bacterium CG02_land_8_20_14_3_00_40_11</name>
    <dbReference type="NCBI Taxonomy" id="1974700"/>
    <lineage>
        <taxon>Bacteria</taxon>
        <taxon>Candidatus Nealsoniibacteriota</taxon>
    </lineage>
</organism>
<dbReference type="CDD" id="cd07067">
    <property type="entry name" value="HP_PGM_like"/>
    <property type="match status" value="1"/>
</dbReference>
<feature type="binding site" evidence="4 6">
    <location>
        <begin position="112"/>
        <end position="113"/>
    </location>
    <ligand>
        <name>substrate</name>
    </ligand>
</feature>
<dbReference type="GO" id="GO:0004619">
    <property type="term" value="F:phosphoglycerate mutase activity"/>
    <property type="evidence" value="ECO:0007669"/>
    <property type="project" value="UniProtKB-UniRule"/>
</dbReference>
<comment type="pathway">
    <text evidence="4">Carbohydrate degradation; glycolysis; pyruvate from D-glyceraldehyde 3-phosphate: step 3/5.</text>
</comment>
<evidence type="ECO:0000313" key="7">
    <source>
        <dbReference type="EMBL" id="PIV42030.1"/>
    </source>
</evidence>
<feature type="binding site" evidence="4 6">
    <location>
        <begin position="21"/>
        <end position="22"/>
    </location>
    <ligand>
        <name>substrate</name>
    </ligand>
</feature>
<proteinExistence type="inferred from homology"/>
<dbReference type="Gene3D" id="3.40.50.1240">
    <property type="entry name" value="Phosphoglycerate mutase-like"/>
    <property type="match status" value="1"/>
</dbReference>
<dbReference type="Proteomes" id="UP000230304">
    <property type="component" value="Unassembled WGS sequence"/>
</dbReference>
<gene>
    <name evidence="4" type="primary">gpmA</name>
    <name evidence="7" type="ORF">COS26_02780</name>
</gene>
<feature type="active site" description="Proton donor/acceptor" evidence="4 5">
    <location>
        <position position="85"/>
    </location>
</feature>
<dbReference type="Pfam" id="PF00300">
    <property type="entry name" value="His_Phos_1"/>
    <property type="match status" value="1"/>
</dbReference>
<dbReference type="InterPro" id="IPR013078">
    <property type="entry name" value="His_Pase_superF_clade-1"/>
</dbReference>
<dbReference type="AlphaFoldDB" id="A0A2M7D7B4"/>
<evidence type="ECO:0000256" key="3">
    <source>
        <dbReference type="ARBA" id="ARBA00023235"/>
    </source>
</evidence>
<comment type="caution">
    <text evidence="7">The sequence shown here is derived from an EMBL/GenBank/DDBJ whole genome shotgun (WGS) entry which is preliminary data.</text>
</comment>
<accession>A0A2M7D7B4</accession>
<feature type="active site" description="Tele-phosphohistidine intermediate" evidence="4 5">
    <location>
        <position position="9"/>
    </location>
</feature>
<comment type="caution">
    <text evidence="4">Lacks conserved residue(s) required for the propagation of feature annotation.</text>
</comment>
<dbReference type="EMBL" id="PEUA01000061">
    <property type="protein sequence ID" value="PIV42030.1"/>
    <property type="molecule type" value="Genomic_DNA"/>
</dbReference>
<dbReference type="SMART" id="SM00855">
    <property type="entry name" value="PGAM"/>
    <property type="match status" value="1"/>
</dbReference>
<protein>
    <recommendedName>
        <fullName evidence="4">2,3-bisphosphoglycerate-dependent phosphoglycerate mutase</fullName>
        <shortName evidence="4">BPG-dependent PGAM</shortName>
        <shortName evidence="4">PGAM</shortName>
        <shortName evidence="4">Phosphoglyceromutase</shortName>
        <shortName evidence="4">dPGM</shortName>
        <ecNumber evidence="4">5.4.2.11</ecNumber>
    </recommendedName>
</protein>
<feature type="binding site" evidence="4 6">
    <location>
        <begin position="85"/>
        <end position="88"/>
    </location>
    <ligand>
        <name>substrate</name>
    </ligand>
</feature>
<dbReference type="PIRSF" id="PIRSF000709">
    <property type="entry name" value="6PFK_2-Ptase"/>
    <property type="match status" value="1"/>
</dbReference>
<feature type="binding site" evidence="4 6">
    <location>
        <position position="58"/>
    </location>
    <ligand>
        <name>substrate</name>
    </ligand>
</feature>
<evidence type="ECO:0000256" key="6">
    <source>
        <dbReference type="PIRSR" id="PIRSR613078-2"/>
    </source>
</evidence>
<evidence type="ECO:0000256" key="4">
    <source>
        <dbReference type="HAMAP-Rule" id="MF_01039"/>
    </source>
</evidence>
<comment type="catalytic activity">
    <reaction evidence="4">
        <text>(2R)-2-phosphoglycerate = (2R)-3-phosphoglycerate</text>
        <dbReference type="Rhea" id="RHEA:15901"/>
        <dbReference type="ChEBI" id="CHEBI:58272"/>
        <dbReference type="ChEBI" id="CHEBI:58289"/>
        <dbReference type="EC" id="5.4.2.11"/>
    </reaction>
</comment>
<evidence type="ECO:0000313" key="8">
    <source>
        <dbReference type="Proteomes" id="UP000230304"/>
    </source>
</evidence>
<comment type="similarity">
    <text evidence="1 4">Belongs to the phosphoglycerate mutase family. BPG-dependent PGAM subfamily.</text>
</comment>
<comment type="function">
    <text evidence="4">Catalyzes the interconversion of 2-phosphoglycerate and 3-phosphoglycerate.</text>
</comment>
<keyword evidence="4" id="KW-0312">Gluconeogenesis</keyword>
<sequence>MAKLILLRHFQSQWNKENRFTGWTDVPLSEEGIKSAKEVAGKLAGFHIDKVYTSPLIRNKDTVSLLLENLGRKDLPVVVDKALDERNYGILQGLNKDEMKKKYGEEQVKLWRRSWNQAPPEGESLKDVYGRAVPFFKKYIEADLKRGENVLVVASHNSLRALVKYLDKISDEDIIGFEMPTAGIKEYDF</sequence>
<dbReference type="InterPro" id="IPR005952">
    <property type="entry name" value="Phosphogly_mut1"/>
</dbReference>
<keyword evidence="3 4" id="KW-0413">Isomerase</keyword>
<dbReference type="UniPathway" id="UPA00109">
    <property type="reaction ID" value="UER00186"/>
</dbReference>
<dbReference type="GO" id="GO:0006094">
    <property type="term" value="P:gluconeogenesis"/>
    <property type="evidence" value="ECO:0007669"/>
    <property type="project" value="UniProtKB-UniRule"/>
</dbReference>
<reference evidence="8" key="1">
    <citation type="submission" date="2017-09" db="EMBL/GenBank/DDBJ databases">
        <title>Depth-based differentiation of microbial function through sediment-hosted aquifers and enrichment of novel symbionts in the deep terrestrial subsurface.</title>
        <authorList>
            <person name="Probst A.J."/>
            <person name="Ladd B."/>
            <person name="Jarett J.K."/>
            <person name="Geller-Mcgrath D.E."/>
            <person name="Sieber C.M.K."/>
            <person name="Emerson J.B."/>
            <person name="Anantharaman K."/>
            <person name="Thomas B.C."/>
            <person name="Malmstrom R."/>
            <person name="Stieglmeier M."/>
            <person name="Klingl A."/>
            <person name="Woyke T."/>
            <person name="Ryan C.M."/>
            <person name="Banfield J.F."/>
        </authorList>
    </citation>
    <scope>NUCLEOTIDE SEQUENCE [LARGE SCALE GENOMIC DNA]</scope>
</reference>
<name>A0A2M7D7B4_9BACT</name>
<dbReference type="SUPFAM" id="SSF53254">
    <property type="entry name" value="Phosphoglycerate mutase-like"/>
    <property type="match status" value="1"/>
</dbReference>
<dbReference type="EC" id="5.4.2.11" evidence="4"/>
<dbReference type="InterPro" id="IPR029033">
    <property type="entry name" value="His_PPase_superfam"/>
</dbReference>
<dbReference type="NCBIfam" id="TIGR01258">
    <property type="entry name" value="pgm_1"/>
    <property type="match status" value="1"/>
</dbReference>
<evidence type="ECO:0000256" key="2">
    <source>
        <dbReference type="ARBA" id="ARBA00023152"/>
    </source>
</evidence>
<evidence type="ECO:0000256" key="1">
    <source>
        <dbReference type="ARBA" id="ARBA00006717"/>
    </source>
</evidence>
<dbReference type="GO" id="GO:0006096">
    <property type="term" value="P:glycolytic process"/>
    <property type="evidence" value="ECO:0007669"/>
    <property type="project" value="UniProtKB-UniRule"/>
</dbReference>
<feature type="binding site" evidence="4 6">
    <location>
        <position position="96"/>
    </location>
    <ligand>
        <name>substrate</name>
    </ligand>
</feature>
<dbReference type="PANTHER" id="PTHR11931">
    <property type="entry name" value="PHOSPHOGLYCERATE MUTASE"/>
    <property type="match status" value="1"/>
</dbReference>
<evidence type="ECO:0000256" key="5">
    <source>
        <dbReference type="PIRSR" id="PIRSR613078-1"/>
    </source>
</evidence>
<dbReference type="HAMAP" id="MF_01039">
    <property type="entry name" value="PGAM_GpmA"/>
    <property type="match status" value="1"/>
</dbReference>